<keyword evidence="3" id="KW-1185">Reference proteome</keyword>
<organism evidence="2 3">
    <name type="scientific">Halocaridina rubra</name>
    <name type="common">Hawaiian red shrimp</name>
    <dbReference type="NCBI Taxonomy" id="373956"/>
    <lineage>
        <taxon>Eukaryota</taxon>
        <taxon>Metazoa</taxon>
        <taxon>Ecdysozoa</taxon>
        <taxon>Arthropoda</taxon>
        <taxon>Crustacea</taxon>
        <taxon>Multicrustacea</taxon>
        <taxon>Malacostraca</taxon>
        <taxon>Eumalacostraca</taxon>
        <taxon>Eucarida</taxon>
        <taxon>Decapoda</taxon>
        <taxon>Pleocyemata</taxon>
        <taxon>Caridea</taxon>
        <taxon>Atyoidea</taxon>
        <taxon>Atyidae</taxon>
        <taxon>Halocaridina</taxon>
    </lineage>
</organism>
<dbReference type="InterPro" id="IPR032675">
    <property type="entry name" value="LRR_dom_sf"/>
</dbReference>
<dbReference type="Proteomes" id="UP001381693">
    <property type="component" value="Unassembled WGS sequence"/>
</dbReference>
<dbReference type="EMBL" id="JAXCGZ010017038">
    <property type="protein sequence ID" value="KAK7069064.1"/>
    <property type="molecule type" value="Genomic_DNA"/>
</dbReference>
<evidence type="ECO:0000313" key="2">
    <source>
        <dbReference type="EMBL" id="KAK7069064.1"/>
    </source>
</evidence>
<accession>A0AAN8WZ18</accession>
<dbReference type="AlphaFoldDB" id="A0AAN8WZ18"/>
<name>A0AAN8WZ18_HALRR</name>
<dbReference type="InterPro" id="IPR001810">
    <property type="entry name" value="F-box_dom"/>
</dbReference>
<evidence type="ECO:0000259" key="1">
    <source>
        <dbReference type="PROSITE" id="PS50181"/>
    </source>
</evidence>
<dbReference type="SUPFAM" id="SSF81383">
    <property type="entry name" value="F-box domain"/>
    <property type="match status" value="1"/>
</dbReference>
<protein>
    <recommendedName>
        <fullName evidence="1">F-box domain-containing protein</fullName>
    </recommendedName>
</protein>
<proteinExistence type="predicted"/>
<dbReference type="Gene3D" id="3.80.10.10">
    <property type="entry name" value="Ribonuclease Inhibitor"/>
    <property type="match status" value="1"/>
</dbReference>
<dbReference type="SMART" id="SM00256">
    <property type="entry name" value="FBOX"/>
    <property type="match status" value="1"/>
</dbReference>
<gene>
    <name evidence="2" type="ORF">SK128_017452</name>
</gene>
<evidence type="ECO:0000313" key="3">
    <source>
        <dbReference type="Proteomes" id="UP001381693"/>
    </source>
</evidence>
<sequence>MEVVEVPTRKLGGERRDFSVELWSGSDLGKKTKYKDKKKVDVDPDHEYGYWHLLPDLLLEKVFQYLSLSQRYCASMVCRRWYEAFSYPRVWYTFVLHDELLTKRRFNICSGWQKLLDHIRTSYFVTNKGKNIRTLIFPRMNNLFNLYEFLNISYYLNQRYLGLLDNIHTLRFSFACQVMERQEEHVFGTGGQILAMLKKVMGELKNLRTLELCDLLLDGCEGLPLLDDVCITCCETLRTLTLINLTKLAYTLLHPGAFVNLQTLIISPQNIGDDLIELLGTSQLRNLFILQNKYTEHGKSLNYKTWKVCRRNNPRLRVHLCTEGNVKRDIIWQERAPVKSVVYDSPYAKITPPVVLTIIELYKSDLEVFAHKQLPRFYMPRSFHDRIDSTLLLLVRQCPYIHTLVIREKISTATVLLLAYTAKNLHYFYVRRNAIILKADWPYNPDWTPEFYLWLRKNARSYEALEAEVSQILGYRWQALTDKQFKMIKLDLEKPYFMYS</sequence>
<dbReference type="PANTHER" id="PTHR20872:SF1">
    <property type="entry name" value="F-BOX DOMAIN-CONTAINING PROTEIN"/>
    <property type="match status" value="1"/>
</dbReference>
<dbReference type="InterPro" id="IPR036047">
    <property type="entry name" value="F-box-like_dom_sf"/>
</dbReference>
<feature type="domain" description="F-box" evidence="1">
    <location>
        <begin position="54"/>
        <end position="94"/>
    </location>
</feature>
<dbReference type="Gene3D" id="1.20.1280.50">
    <property type="match status" value="1"/>
</dbReference>
<dbReference type="PROSITE" id="PS50181">
    <property type="entry name" value="FBOX"/>
    <property type="match status" value="1"/>
</dbReference>
<dbReference type="Pfam" id="PF12937">
    <property type="entry name" value="F-box-like"/>
    <property type="match status" value="1"/>
</dbReference>
<dbReference type="PANTHER" id="PTHR20872">
    <property type="match status" value="1"/>
</dbReference>
<reference evidence="2 3" key="1">
    <citation type="submission" date="2023-11" db="EMBL/GenBank/DDBJ databases">
        <title>Halocaridina rubra genome assembly.</title>
        <authorList>
            <person name="Smith C."/>
        </authorList>
    </citation>
    <scope>NUCLEOTIDE SEQUENCE [LARGE SCALE GENOMIC DNA]</scope>
    <source>
        <strain evidence="2">EP-1</strain>
        <tissue evidence="2">Whole</tissue>
    </source>
</reference>
<comment type="caution">
    <text evidence="2">The sequence shown here is derived from an EMBL/GenBank/DDBJ whole genome shotgun (WGS) entry which is preliminary data.</text>
</comment>